<proteinExistence type="predicted"/>
<evidence type="ECO:0000313" key="2">
    <source>
        <dbReference type="EMBL" id="SBT36282.1"/>
    </source>
</evidence>
<keyword evidence="5" id="KW-1185">Reference proteome</keyword>
<dbReference type="Proteomes" id="UP000078555">
    <property type="component" value="Unassembled WGS sequence"/>
</dbReference>
<dbReference type="EMBL" id="FLRE01000123">
    <property type="protein sequence ID" value="SBT36699.1"/>
    <property type="molecule type" value="Genomic_DNA"/>
</dbReference>
<protein>
    <submittedName>
        <fullName evidence="2">Uncharacterized protein</fullName>
    </submittedName>
</protein>
<feature type="region of interest" description="Disordered" evidence="1">
    <location>
        <begin position="1"/>
        <end position="21"/>
    </location>
</feature>
<evidence type="ECO:0000256" key="1">
    <source>
        <dbReference type="SAM" id="MobiDB-lite"/>
    </source>
</evidence>
<feature type="compositionally biased region" description="Basic residues" evidence="1">
    <location>
        <begin position="1"/>
        <end position="15"/>
    </location>
</feature>
<dbReference type="AlphaFoldDB" id="A0A1A8YXM3"/>
<name>A0A1A8YXM3_PLAOA</name>
<organism evidence="2 5">
    <name type="scientific">Plasmodium ovale wallikeri</name>
    <dbReference type="NCBI Taxonomy" id="864142"/>
    <lineage>
        <taxon>Eukaryota</taxon>
        <taxon>Sar</taxon>
        <taxon>Alveolata</taxon>
        <taxon>Apicomplexa</taxon>
        <taxon>Aconoidasida</taxon>
        <taxon>Haemosporida</taxon>
        <taxon>Plasmodiidae</taxon>
        <taxon>Plasmodium</taxon>
        <taxon>Plasmodium (Plasmodium)</taxon>
    </lineage>
</organism>
<dbReference type="Proteomes" id="UP000078550">
    <property type="component" value="Unassembled WGS sequence"/>
</dbReference>
<dbReference type="EMBL" id="FLRD01000092">
    <property type="protein sequence ID" value="SBT36282.1"/>
    <property type="molecule type" value="Genomic_DNA"/>
</dbReference>
<evidence type="ECO:0000313" key="5">
    <source>
        <dbReference type="Proteomes" id="UP000078555"/>
    </source>
</evidence>
<evidence type="ECO:0000313" key="3">
    <source>
        <dbReference type="EMBL" id="SBT36699.1"/>
    </source>
</evidence>
<evidence type="ECO:0000313" key="4">
    <source>
        <dbReference type="Proteomes" id="UP000078550"/>
    </source>
</evidence>
<reference evidence="4 5" key="2">
    <citation type="submission" date="2016-05" db="EMBL/GenBank/DDBJ databases">
        <authorList>
            <person name="Naeem Raeece"/>
        </authorList>
    </citation>
    <scope>NUCLEOTIDE SEQUENCE [LARGE SCALE GENOMIC DNA]</scope>
</reference>
<sequence>MPISHIRSHGKRRKKENCQRGSGAPQQPFLCNRSCAAAPVQPLLCSRFPAAVCTPCKTCLTWNKFAHEAQGYSPHPTDPNILFALAELFPFVFPTSGCNNSHEQKTWMGTKAITQHEDKKRVIVSMWLWFYIGRALRGDGITMGKND</sequence>
<reference evidence="2" key="1">
    <citation type="submission" date="2016-05" db="EMBL/GenBank/DDBJ databases">
        <authorList>
            <person name="Lavstsen T."/>
            <person name="Jespersen J.S."/>
        </authorList>
    </citation>
    <scope>NUCLEOTIDE SEQUENCE [LARGE SCALE GENOMIC DNA]</scope>
</reference>
<gene>
    <name evidence="2" type="ORF">POVWA1_031730</name>
    <name evidence="3" type="ORF">POVWA2_031450</name>
</gene>
<accession>A0A1A8YXM3</accession>